<dbReference type="InterPro" id="IPR012349">
    <property type="entry name" value="Split_barrel_FMN-bd"/>
</dbReference>
<proteinExistence type="predicted"/>
<gene>
    <name evidence="2" type="ORF">A8709_04415</name>
</gene>
<dbReference type="EMBL" id="LYPC01000028">
    <property type="protein sequence ID" value="OCT10952.1"/>
    <property type="molecule type" value="Genomic_DNA"/>
</dbReference>
<protein>
    <submittedName>
        <fullName evidence="2">General stress protein</fullName>
    </submittedName>
</protein>
<reference evidence="3" key="1">
    <citation type="submission" date="2016-05" db="EMBL/GenBank/DDBJ databases">
        <title>Paenibacillus oryzae. sp. nov., isolated from the rice root.</title>
        <authorList>
            <person name="Zhang J."/>
            <person name="Zhang X."/>
        </authorList>
    </citation>
    <scope>NUCLEOTIDE SEQUENCE [LARGE SCALE GENOMIC DNA]</scope>
    <source>
        <strain evidence="3">KCTC13222</strain>
    </source>
</reference>
<dbReference type="InterPro" id="IPR052917">
    <property type="entry name" value="Stress-Dev_Protein"/>
</dbReference>
<evidence type="ECO:0000313" key="3">
    <source>
        <dbReference type="Proteomes" id="UP000093309"/>
    </source>
</evidence>
<feature type="domain" description="Pyridoxamine 5'-phosphate oxidase N-terminal" evidence="1">
    <location>
        <begin position="9"/>
        <end position="129"/>
    </location>
</feature>
<accession>A0A1C0ZSA9</accession>
<dbReference type="Gene3D" id="2.30.110.10">
    <property type="entry name" value="Electron Transport, Fmn-binding Protein, Chain A"/>
    <property type="match status" value="1"/>
</dbReference>
<dbReference type="Pfam" id="PF01243">
    <property type="entry name" value="PNPOx_N"/>
    <property type="match status" value="1"/>
</dbReference>
<dbReference type="RefSeq" id="WP_065857542.1">
    <property type="nucleotide sequence ID" value="NZ_LYPC01000028.1"/>
</dbReference>
<dbReference type="PANTHER" id="PTHR34818:SF1">
    <property type="entry name" value="PROTEIN BLI-3"/>
    <property type="match status" value="1"/>
</dbReference>
<name>A0A1C0ZSA9_9BACL</name>
<dbReference type="InterPro" id="IPR011576">
    <property type="entry name" value="Pyridox_Oxase_N"/>
</dbReference>
<evidence type="ECO:0000259" key="1">
    <source>
        <dbReference type="Pfam" id="PF01243"/>
    </source>
</evidence>
<comment type="caution">
    <text evidence="2">The sequence shown here is derived from an EMBL/GenBank/DDBJ whole genome shotgun (WGS) entry which is preliminary data.</text>
</comment>
<dbReference type="AlphaFoldDB" id="A0A1C0ZSA9"/>
<keyword evidence="3" id="KW-1185">Reference proteome</keyword>
<evidence type="ECO:0000313" key="2">
    <source>
        <dbReference type="EMBL" id="OCT10952.1"/>
    </source>
</evidence>
<dbReference type="Proteomes" id="UP000093309">
    <property type="component" value="Unassembled WGS sequence"/>
</dbReference>
<dbReference type="PANTHER" id="PTHR34818">
    <property type="entry name" value="PROTEIN BLI-3"/>
    <property type="match status" value="1"/>
</dbReference>
<dbReference type="STRING" id="512399.A8709_04415"/>
<dbReference type="SUPFAM" id="SSF50475">
    <property type="entry name" value="FMN-binding split barrel"/>
    <property type="match status" value="1"/>
</dbReference>
<sequence>MIETKNTQLEEQIIQVLNANQVCSFATIDGNKPKVRYMALFHDGLEIYLTTSKKTDKVEELQENPNVNILVGYDGKSTPNILQIQATATISSDNALREKLWNDDMKQWFEGPHDPNYVVMDILPTYIEFTTKGSEPQIWKK</sequence>
<organism evidence="2 3">
    <name type="scientific">Paenibacillus pectinilyticus</name>
    <dbReference type="NCBI Taxonomy" id="512399"/>
    <lineage>
        <taxon>Bacteria</taxon>
        <taxon>Bacillati</taxon>
        <taxon>Bacillota</taxon>
        <taxon>Bacilli</taxon>
        <taxon>Bacillales</taxon>
        <taxon>Paenibacillaceae</taxon>
        <taxon>Paenibacillus</taxon>
    </lineage>
</organism>
<dbReference type="OrthoDB" id="5431160at2"/>